<feature type="transmembrane region" description="Helical" evidence="7">
    <location>
        <begin position="302"/>
        <end position="322"/>
    </location>
</feature>
<dbReference type="GO" id="GO:0005886">
    <property type="term" value="C:plasma membrane"/>
    <property type="evidence" value="ECO:0007669"/>
    <property type="project" value="TreeGrafter"/>
</dbReference>
<dbReference type="CDD" id="cd17323">
    <property type="entry name" value="MFS_Tpo1_MDR_like"/>
    <property type="match status" value="1"/>
</dbReference>
<evidence type="ECO:0000256" key="4">
    <source>
        <dbReference type="ARBA" id="ARBA00022989"/>
    </source>
</evidence>
<comment type="similarity">
    <text evidence="6">Belongs to the major facilitator superfamily. CAR1 family.</text>
</comment>
<dbReference type="OrthoDB" id="440553at2759"/>
<dbReference type="EMBL" id="CABVLU010000005">
    <property type="protein sequence ID" value="VVT57708.1"/>
    <property type="molecule type" value="Genomic_DNA"/>
</dbReference>
<dbReference type="PANTHER" id="PTHR23502">
    <property type="entry name" value="MAJOR FACILITATOR SUPERFAMILY"/>
    <property type="match status" value="1"/>
</dbReference>
<feature type="transmembrane region" description="Helical" evidence="7">
    <location>
        <begin position="151"/>
        <end position="173"/>
    </location>
</feature>
<dbReference type="Proteomes" id="UP000398389">
    <property type="component" value="Unassembled WGS sequence"/>
</dbReference>
<dbReference type="Gene3D" id="1.20.1720.10">
    <property type="entry name" value="Multidrug resistance protein D"/>
    <property type="match status" value="1"/>
</dbReference>
<feature type="transmembrane region" description="Helical" evidence="7">
    <location>
        <begin position="424"/>
        <end position="448"/>
    </location>
</feature>
<evidence type="ECO:0000259" key="8">
    <source>
        <dbReference type="PROSITE" id="PS50850"/>
    </source>
</evidence>
<name>A0A5E8C729_9ASCO</name>
<evidence type="ECO:0000256" key="6">
    <source>
        <dbReference type="ARBA" id="ARBA00038347"/>
    </source>
</evidence>
<evidence type="ECO:0000313" key="9">
    <source>
        <dbReference type="EMBL" id="VVT57708.1"/>
    </source>
</evidence>
<accession>A0A5E8C729</accession>
<feature type="transmembrane region" description="Helical" evidence="7">
    <location>
        <begin position="97"/>
        <end position="115"/>
    </location>
</feature>
<comment type="subcellular location">
    <subcellularLocation>
        <location evidence="1">Membrane</location>
        <topology evidence="1">Multi-pass membrane protein</topology>
    </subcellularLocation>
</comment>
<keyword evidence="3 7" id="KW-0812">Transmembrane</keyword>
<organism evidence="9 10">
    <name type="scientific">Magnusiomyces paraingens</name>
    <dbReference type="NCBI Taxonomy" id="2606893"/>
    <lineage>
        <taxon>Eukaryota</taxon>
        <taxon>Fungi</taxon>
        <taxon>Dikarya</taxon>
        <taxon>Ascomycota</taxon>
        <taxon>Saccharomycotina</taxon>
        <taxon>Dipodascomycetes</taxon>
        <taxon>Dipodascales</taxon>
        <taxon>Dipodascaceae</taxon>
        <taxon>Magnusiomyces</taxon>
    </lineage>
</organism>
<feature type="transmembrane region" description="Helical" evidence="7">
    <location>
        <begin position="491"/>
        <end position="510"/>
    </location>
</feature>
<evidence type="ECO:0000256" key="7">
    <source>
        <dbReference type="SAM" id="Phobius"/>
    </source>
</evidence>
<feature type="domain" description="Major facilitator superfamily (MFS) profile" evidence="8">
    <location>
        <begin position="58"/>
        <end position="514"/>
    </location>
</feature>
<dbReference type="AlphaFoldDB" id="A0A5E8C729"/>
<keyword evidence="4 7" id="KW-1133">Transmembrane helix</keyword>
<dbReference type="RefSeq" id="XP_031856435.1">
    <property type="nucleotide sequence ID" value="XM_032000544.1"/>
</dbReference>
<dbReference type="InterPro" id="IPR036259">
    <property type="entry name" value="MFS_trans_sf"/>
</dbReference>
<dbReference type="InterPro" id="IPR020846">
    <property type="entry name" value="MFS_dom"/>
</dbReference>
<gene>
    <name evidence="9" type="ORF">SAPINGB_P005830</name>
</gene>
<keyword evidence="10" id="KW-1185">Reference proteome</keyword>
<sequence length="532" mass="59043">MKRNIDDFVVLSPVNESVVVENSNDKLEGFNEEPILGTSLCNNESPSESYTIFSTTEMYLLSLFASFLALFSSISVPIYLPVLTELKKEFNVDTEKINLTIVTYSIFQGLAPAFWGPLADRYGRRPIYPFCLLIYIGANIGLAMAKNYAMLLVFRCLQAAGMAASVSLGAGMVGDITQRKNRGTFMGIVGGINLLGNALGPLIGAGIASTWNWRSIFWFLVISSGVALVLVVILYPETNRSLVGNGSIIPRRLINMAPTMIMFHRKQLISYETALETGKGMLLSFKGHSILRSFQLLFNKEVVLFLIPVGLHYTVWFVTLTIQSTSLVQQYNFTIIQIGLSYLANGLGSMVGSIWGGRLMTYYYERQSQKFKKAWAEEHGTETEINPLAFDIVKTRIKPGFYLSFIMMIGCIVFGWTIEKKIHWIVPIVMTLFISLTGVMFVTISNTLMVDLFPEESSSASACVNLVRCLLCAVGTAVIDRMDRKLGTGGSMTLLSGICGISLVGLVVEYKYGMEWNRKRLSNKTLANNIYS</sequence>
<keyword evidence="5 7" id="KW-0472">Membrane</keyword>
<feature type="transmembrane region" description="Helical" evidence="7">
    <location>
        <begin position="342"/>
        <end position="364"/>
    </location>
</feature>
<dbReference type="Pfam" id="PF07690">
    <property type="entry name" value="MFS_1"/>
    <property type="match status" value="1"/>
</dbReference>
<dbReference type="GeneID" id="43584644"/>
<evidence type="ECO:0000256" key="5">
    <source>
        <dbReference type="ARBA" id="ARBA00023136"/>
    </source>
</evidence>
<dbReference type="GO" id="GO:0022857">
    <property type="term" value="F:transmembrane transporter activity"/>
    <property type="evidence" value="ECO:0007669"/>
    <property type="project" value="InterPro"/>
</dbReference>
<dbReference type="PANTHER" id="PTHR23502:SF51">
    <property type="entry name" value="QUINIDINE RESISTANCE PROTEIN 1-RELATED"/>
    <property type="match status" value="1"/>
</dbReference>
<dbReference type="PROSITE" id="PS50850">
    <property type="entry name" value="MFS"/>
    <property type="match status" value="1"/>
</dbReference>
<feature type="transmembrane region" description="Helical" evidence="7">
    <location>
        <begin position="127"/>
        <end position="145"/>
    </location>
</feature>
<dbReference type="SUPFAM" id="SSF103473">
    <property type="entry name" value="MFS general substrate transporter"/>
    <property type="match status" value="1"/>
</dbReference>
<evidence type="ECO:0000256" key="2">
    <source>
        <dbReference type="ARBA" id="ARBA00022448"/>
    </source>
</evidence>
<proteinExistence type="inferred from homology"/>
<dbReference type="Gene3D" id="1.20.1250.20">
    <property type="entry name" value="MFS general substrate transporter like domains"/>
    <property type="match status" value="1"/>
</dbReference>
<dbReference type="InterPro" id="IPR011701">
    <property type="entry name" value="MFS"/>
</dbReference>
<keyword evidence="2" id="KW-0813">Transport</keyword>
<evidence type="ECO:0000313" key="10">
    <source>
        <dbReference type="Proteomes" id="UP000398389"/>
    </source>
</evidence>
<feature type="transmembrane region" description="Helical" evidence="7">
    <location>
        <begin position="185"/>
        <end position="209"/>
    </location>
</feature>
<evidence type="ECO:0000256" key="3">
    <source>
        <dbReference type="ARBA" id="ARBA00022692"/>
    </source>
</evidence>
<feature type="transmembrane region" description="Helical" evidence="7">
    <location>
        <begin position="400"/>
        <end position="418"/>
    </location>
</feature>
<protein>
    <recommendedName>
        <fullName evidence="8">Major facilitator superfamily (MFS) profile domain-containing protein</fullName>
    </recommendedName>
</protein>
<feature type="transmembrane region" description="Helical" evidence="7">
    <location>
        <begin position="59"/>
        <end position="82"/>
    </location>
</feature>
<feature type="transmembrane region" description="Helical" evidence="7">
    <location>
        <begin position="215"/>
        <end position="235"/>
    </location>
</feature>
<evidence type="ECO:0000256" key="1">
    <source>
        <dbReference type="ARBA" id="ARBA00004141"/>
    </source>
</evidence>
<reference evidence="9 10" key="1">
    <citation type="submission" date="2019-09" db="EMBL/GenBank/DDBJ databases">
        <authorList>
            <person name="Brejova B."/>
        </authorList>
    </citation>
    <scope>NUCLEOTIDE SEQUENCE [LARGE SCALE GENOMIC DNA]</scope>
</reference>
<dbReference type="FunFam" id="1.20.1720.10:FF:000009">
    <property type="entry name" value="MFS multidrug transporter"/>
    <property type="match status" value="1"/>
</dbReference>